<dbReference type="CDD" id="cd16434">
    <property type="entry name" value="CheB-CheR_fusion"/>
    <property type="match status" value="1"/>
</dbReference>
<dbReference type="GO" id="GO:0008983">
    <property type="term" value="F:protein-glutamate O-methyltransferase activity"/>
    <property type="evidence" value="ECO:0007669"/>
    <property type="project" value="UniProtKB-EC"/>
</dbReference>
<dbReference type="SUPFAM" id="SSF47757">
    <property type="entry name" value="Chemotaxis receptor methyltransferase CheR, N-terminal domain"/>
    <property type="match status" value="1"/>
</dbReference>
<dbReference type="Pfam" id="PF00989">
    <property type="entry name" value="PAS"/>
    <property type="match status" value="1"/>
</dbReference>
<dbReference type="InterPro" id="IPR003594">
    <property type="entry name" value="HATPase_dom"/>
</dbReference>
<comment type="catalytic activity">
    <reaction evidence="1">
        <text>ATP + protein L-histidine = ADP + protein N-phospho-L-histidine.</text>
        <dbReference type="EC" id="2.7.13.3"/>
    </reaction>
</comment>
<dbReference type="CDD" id="cd00075">
    <property type="entry name" value="HATPase"/>
    <property type="match status" value="1"/>
</dbReference>
<dbReference type="InterPro" id="IPR003661">
    <property type="entry name" value="HisK_dim/P_dom"/>
</dbReference>
<dbReference type="SUPFAM" id="SSF55874">
    <property type="entry name" value="ATPase domain of HSP90 chaperone/DNA topoisomerase II/histidine kinase"/>
    <property type="match status" value="1"/>
</dbReference>
<evidence type="ECO:0000259" key="15">
    <source>
        <dbReference type="PROSITE" id="PS50122"/>
    </source>
</evidence>
<comment type="subcellular location">
    <subcellularLocation>
        <location evidence="3">Cell inner membrane</location>
        <topology evidence="3">Multi-pass membrane protein</topology>
    </subcellularLocation>
</comment>
<keyword evidence="6 17" id="KW-0489">Methyltransferase</keyword>
<evidence type="ECO:0000259" key="13">
    <source>
        <dbReference type="PROSITE" id="PS50109"/>
    </source>
</evidence>
<dbReference type="FunFam" id="3.30.565.10:FF:000006">
    <property type="entry name" value="Sensor histidine kinase WalK"/>
    <property type="match status" value="1"/>
</dbReference>
<keyword evidence="7 17" id="KW-0808">Transferase</keyword>
<feature type="domain" description="Histidine kinase" evidence="13">
    <location>
        <begin position="908"/>
        <end position="1126"/>
    </location>
</feature>
<dbReference type="GO" id="GO:0006355">
    <property type="term" value="P:regulation of DNA-templated transcription"/>
    <property type="evidence" value="ECO:0007669"/>
    <property type="project" value="InterPro"/>
</dbReference>
<dbReference type="GO" id="GO:0000156">
    <property type="term" value="F:phosphorelay response regulator activity"/>
    <property type="evidence" value="ECO:0007669"/>
    <property type="project" value="InterPro"/>
</dbReference>
<proteinExistence type="predicted"/>
<keyword evidence="8" id="KW-0949">S-adenosyl-L-methionine</keyword>
<dbReference type="EMBL" id="NBTY01000198">
    <property type="protein sequence ID" value="OTP67027.1"/>
    <property type="molecule type" value="Genomic_DNA"/>
</dbReference>
<dbReference type="SMART" id="SM00138">
    <property type="entry name" value="MeTrc"/>
    <property type="match status" value="1"/>
</dbReference>
<feature type="domain" description="CheR-type methyltransferase" evidence="16">
    <location>
        <begin position="218"/>
        <end position="490"/>
    </location>
</feature>
<dbReference type="InterPro" id="IPR000014">
    <property type="entry name" value="PAS"/>
</dbReference>
<dbReference type="SMART" id="SM00388">
    <property type="entry name" value="HisKA"/>
    <property type="match status" value="1"/>
</dbReference>
<feature type="active site" evidence="10">
    <location>
        <position position="50"/>
    </location>
</feature>
<feature type="domain" description="Response regulatory" evidence="14">
    <location>
        <begin position="1149"/>
        <end position="1265"/>
    </location>
</feature>
<dbReference type="GO" id="GO:0005737">
    <property type="term" value="C:cytoplasm"/>
    <property type="evidence" value="ECO:0007669"/>
    <property type="project" value="InterPro"/>
</dbReference>
<feature type="domain" description="CheB-type methylesterase" evidence="15">
    <location>
        <begin position="12"/>
        <end position="193"/>
    </location>
</feature>
<evidence type="ECO:0000256" key="6">
    <source>
        <dbReference type="ARBA" id="ARBA00022603"/>
    </source>
</evidence>
<evidence type="ECO:0000256" key="1">
    <source>
        <dbReference type="ARBA" id="ARBA00000085"/>
    </source>
</evidence>
<name>A0A242M6Y8_CABSO</name>
<feature type="active site" evidence="10">
    <location>
        <position position="23"/>
    </location>
</feature>
<comment type="caution">
    <text evidence="17">The sequence shown here is derived from an EMBL/GenBank/DDBJ whole genome shotgun (WGS) entry which is preliminary data.</text>
</comment>
<comment type="catalytic activity">
    <reaction evidence="2">
        <text>L-glutamyl-[protein] + S-adenosyl-L-methionine = [protein]-L-glutamate 5-O-methyl ester + S-adenosyl-L-homocysteine</text>
        <dbReference type="Rhea" id="RHEA:24452"/>
        <dbReference type="Rhea" id="RHEA-COMP:10208"/>
        <dbReference type="Rhea" id="RHEA-COMP:10311"/>
        <dbReference type="ChEBI" id="CHEBI:29973"/>
        <dbReference type="ChEBI" id="CHEBI:57856"/>
        <dbReference type="ChEBI" id="CHEBI:59789"/>
        <dbReference type="ChEBI" id="CHEBI:82795"/>
        <dbReference type="EC" id="2.1.1.80"/>
    </reaction>
</comment>
<evidence type="ECO:0000256" key="5">
    <source>
        <dbReference type="ARBA" id="ARBA00022553"/>
    </source>
</evidence>
<dbReference type="SUPFAM" id="SSF52172">
    <property type="entry name" value="CheY-like"/>
    <property type="match status" value="1"/>
</dbReference>
<keyword evidence="9" id="KW-0418">Kinase</keyword>
<keyword evidence="4 10" id="KW-0145">Chemotaxis</keyword>
<evidence type="ECO:0000256" key="8">
    <source>
        <dbReference type="ARBA" id="ARBA00022691"/>
    </source>
</evidence>
<dbReference type="InterPro" id="IPR036890">
    <property type="entry name" value="HATPase_C_sf"/>
</dbReference>
<gene>
    <name evidence="17" type="ORF">PAMC26510_31780</name>
</gene>
<evidence type="ECO:0000256" key="3">
    <source>
        <dbReference type="ARBA" id="ARBA00004429"/>
    </source>
</evidence>
<dbReference type="PANTHER" id="PTHR24422:SF27">
    <property type="entry name" value="PROTEIN-GLUTAMATE O-METHYLTRANSFERASE"/>
    <property type="match status" value="1"/>
</dbReference>
<dbReference type="PROSITE" id="PS50123">
    <property type="entry name" value="CHER"/>
    <property type="match status" value="1"/>
</dbReference>
<dbReference type="InterPro" id="IPR011006">
    <property type="entry name" value="CheY-like_superfamily"/>
</dbReference>
<dbReference type="InterPro" id="IPR000780">
    <property type="entry name" value="CheR_MeTrfase"/>
</dbReference>
<evidence type="ECO:0000256" key="2">
    <source>
        <dbReference type="ARBA" id="ARBA00001541"/>
    </source>
</evidence>
<keyword evidence="12" id="KW-0175">Coiled coil</keyword>
<dbReference type="PROSITE" id="PS50110">
    <property type="entry name" value="RESPONSE_REGULATORY"/>
    <property type="match status" value="1"/>
</dbReference>
<dbReference type="GO" id="GO:0005886">
    <property type="term" value="C:plasma membrane"/>
    <property type="evidence" value="ECO:0007669"/>
    <property type="project" value="UniProtKB-SubCell"/>
</dbReference>
<evidence type="ECO:0000259" key="14">
    <source>
        <dbReference type="PROSITE" id="PS50110"/>
    </source>
</evidence>
<evidence type="ECO:0000256" key="11">
    <source>
        <dbReference type="PROSITE-ProRule" id="PRU00169"/>
    </source>
</evidence>
<dbReference type="InterPro" id="IPR029063">
    <property type="entry name" value="SAM-dependent_MTases_sf"/>
</dbReference>
<dbReference type="GO" id="GO:0032259">
    <property type="term" value="P:methylation"/>
    <property type="evidence" value="ECO:0007669"/>
    <property type="project" value="UniProtKB-KW"/>
</dbReference>
<dbReference type="Gene3D" id="3.30.450.20">
    <property type="entry name" value="PAS domain"/>
    <property type="match status" value="1"/>
</dbReference>
<dbReference type="PROSITE" id="PS50109">
    <property type="entry name" value="HIS_KIN"/>
    <property type="match status" value="1"/>
</dbReference>
<dbReference type="InterPro" id="IPR035965">
    <property type="entry name" value="PAS-like_dom_sf"/>
</dbReference>
<protein>
    <submittedName>
        <fullName evidence="17">Chemotaxis protein methyltransferase CheR</fullName>
    </submittedName>
</protein>
<dbReference type="GO" id="GO:0006935">
    <property type="term" value="P:chemotaxis"/>
    <property type="evidence" value="ECO:0007669"/>
    <property type="project" value="UniProtKB-UniRule"/>
</dbReference>
<feature type="active site" evidence="10">
    <location>
        <position position="142"/>
    </location>
</feature>
<dbReference type="SMART" id="SM00448">
    <property type="entry name" value="REC"/>
    <property type="match status" value="1"/>
</dbReference>
<dbReference type="Pfam" id="PF01739">
    <property type="entry name" value="CheR"/>
    <property type="match status" value="1"/>
</dbReference>
<dbReference type="Pfam" id="PF00072">
    <property type="entry name" value="Response_reg"/>
    <property type="match status" value="1"/>
</dbReference>
<evidence type="ECO:0000256" key="12">
    <source>
        <dbReference type="SAM" id="Coils"/>
    </source>
</evidence>
<dbReference type="InterPro" id="IPR022642">
    <property type="entry name" value="CheR_C"/>
</dbReference>
<evidence type="ECO:0000256" key="7">
    <source>
        <dbReference type="ARBA" id="ARBA00022679"/>
    </source>
</evidence>
<dbReference type="GO" id="GO:0000155">
    <property type="term" value="F:phosphorelay sensor kinase activity"/>
    <property type="evidence" value="ECO:0007669"/>
    <property type="project" value="InterPro"/>
</dbReference>
<keyword evidence="10" id="KW-0378">Hydrolase</keyword>
<dbReference type="InterPro" id="IPR035909">
    <property type="entry name" value="CheB_C"/>
</dbReference>
<dbReference type="GO" id="GO:0008984">
    <property type="term" value="F:protein-glutamate methylesterase activity"/>
    <property type="evidence" value="ECO:0007669"/>
    <property type="project" value="InterPro"/>
</dbReference>
<dbReference type="Gene3D" id="1.10.155.10">
    <property type="entry name" value="Chemotaxis receptor methyltransferase CheR, N-terminal domain"/>
    <property type="match status" value="1"/>
</dbReference>
<dbReference type="PROSITE" id="PS50122">
    <property type="entry name" value="CHEB"/>
    <property type="match status" value="1"/>
</dbReference>
<dbReference type="InterPro" id="IPR036804">
    <property type="entry name" value="CheR_N_sf"/>
</dbReference>
<dbReference type="Gene3D" id="3.30.565.10">
    <property type="entry name" value="Histidine kinase-like ATPase, C-terminal domain"/>
    <property type="match status" value="1"/>
</dbReference>
<dbReference type="Proteomes" id="UP000194546">
    <property type="component" value="Unassembled WGS sequence"/>
</dbReference>
<dbReference type="InterPro" id="IPR013767">
    <property type="entry name" value="PAS_fold"/>
</dbReference>
<dbReference type="SUPFAM" id="SSF53335">
    <property type="entry name" value="S-adenosyl-L-methionine-dependent methyltransferases"/>
    <property type="match status" value="1"/>
</dbReference>
<dbReference type="InterPro" id="IPR022641">
    <property type="entry name" value="CheR_N"/>
</dbReference>
<reference evidence="17 18" key="1">
    <citation type="submission" date="2017-03" db="EMBL/GenBank/DDBJ databases">
        <title>Genome analysis of strain PAMC 26510.</title>
        <authorList>
            <person name="Oh H.-M."/>
            <person name="Yang J.-A."/>
        </authorList>
    </citation>
    <scope>NUCLEOTIDE SEQUENCE [LARGE SCALE GENOMIC DNA]</scope>
    <source>
        <strain evidence="17 18">PAMC 26510</strain>
    </source>
</reference>
<dbReference type="Gene3D" id="3.40.50.180">
    <property type="entry name" value="Methylesterase CheB, C-terminal domain"/>
    <property type="match status" value="1"/>
</dbReference>
<dbReference type="RefSeq" id="WP_144022288.1">
    <property type="nucleotide sequence ID" value="NZ_NBTY01000198.1"/>
</dbReference>
<dbReference type="Gene3D" id="1.10.287.130">
    <property type="match status" value="1"/>
</dbReference>
<dbReference type="CDD" id="cd17580">
    <property type="entry name" value="REC_2_DhkD-like"/>
    <property type="match status" value="1"/>
</dbReference>
<dbReference type="InterPro" id="IPR036097">
    <property type="entry name" value="HisK_dim/P_sf"/>
</dbReference>
<evidence type="ECO:0000256" key="9">
    <source>
        <dbReference type="ARBA" id="ARBA00022777"/>
    </source>
</evidence>
<dbReference type="InterPro" id="IPR000673">
    <property type="entry name" value="Sig_transdc_resp-reg_Me-estase"/>
</dbReference>
<evidence type="ECO:0000313" key="17">
    <source>
        <dbReference type="EMBL" id="OTP67027.1"/>
    </source>
</evidence>
<feature type="coiled-coil region" evidence="12">
    <location>
        <begin position="699"/>
        <end position="772"/>
    </location>
</feature>
<dbReference type="Gene3D" id="3.40.50.150">
    <property type="entry name" value="Vaccinia Virus protein VP39"/>
    <property type="match status" value="1"/>
</dbReference>
<dbReference type="Pfam" id="PF03705">
    <property type="entry name" value="CheR_N"/>
    <property type="match status" value="1"/>
</dbReference>
<accession>A0A242M6Y8</accession>
<evidence type="ECO:0000256" key="4">
    <source>
        <dbReference type="ARBA" id="ARBA00022500"/>
    </source>
</evidence>
<dbReference type="InterPro" id="IPR050903">
    <property type="entry name" value="Bact_Chemotaxis_MeTrfase"/>
</dbReference>
<dbReference type="PRINTS" id="PR00996">
    <property type="entry name" value="CHERMTFRASE"/>
</dbReference>
<dbReference type="Pfam" id="PF00512">
    <property type="entry name" value="HisKA"/>
    <property type="match status" value="1"/>
</dbReference>
<dbReference type="Pfam" id="PF01339">
    <property type="entry name" value="CheB_methylest"/>
    <property type="match status" value="1"/>
</dbReference>
<sequence length="1274" mass="140059">MTTIGTRIEEQPASFTVVGIGASAGGLEAISELLAGIAPASGMAFLVVQHLAPLRPSLLPDILSKQTAMPVIEARDGMSIEIDHVYVIPPNASMSVAERQIRLRPRGETLGPPMPVDDLFDSLAADLGVDAIGVILSGNGSDGALGLQAIQGEGGITFAQDPASARHSSMPRAAIGLGCVDSVLSPSDIAREIGRVGRYPKRALDQLELMGPATDPGDQSLRPLFRLLRNACNIDFTYYKRGTVQRRLSRRMALRELTSVNDYVTLLDSDPVETQALGRDLLIRVTEFFRDPDTFDELARTVFPRLIGALQSADLPDSRAPIRIWVPGCASGEEVYSIAICLMEYLDGRGSNMQIQFFGTDVSVDALKTARAGRYIENIARNVSPERLERFFVRDGDHYCVDKSIRSLCTFACHNVATDPPFSRIDLISCRNLLIYLDPMLQRNVMPLFHYALAPDGVLMLGPSESVGASSELFSVIPSVASKLYIKKPRPGRPRMGLPATRPTPQMNIAATPLVSGRENASRAELLRREVDRMTLARYTPPSVLCDEELNILEFRGDTAAYLVNPSGPPTSSLKRLARPEVFLAVDEAVRQARLGATVIARNGLRLNNTAGGGRANMVALEVHPVQIADVPGRFFLIYFEAPAERAATLRWASRESLMKMAGQAFRNATGRSGRTSHGDKDIEIARLGAELEGSHRHLLAMVEEHETAREDLRASEEELLSSNEEFQSTNEELETAKEELQSVNEELTTTNDELRYRNHELKSAIDEAARARDFAQAIVETMSEPLLVLEADLKITLANGAFYQTFQTSPDQTIGTKLYDLGNEQWNIPALRELLEDLLPQRTTVRDFQITHEFPGIGLRTMQLNAMRVAWPAQALILLTIADVTRQHQAFDRLQSADQQKDEFLAMLAQELRNPLAAIRNGLQVWGSGNADMEAQTLAREAAQRQLDHEIRLVEDLLDVSRITRGIIVLKSEKIDLVETVHRAVEAMRTEFEAYRHEVTLALPVDVLPIAADAMRIEQVVVNLLGNAIKYTPPGGHIRISVERHFDDALLTLADDGIGMSAELIPTIFDIFVQAERSLDRKAAGLGLGLALVHRLVELHHGSVHAFSEGLNRGSKFVVRLPALPRGTVPDEPLHAAIHAAPEFGSMRILVVDDNVDALESSAALLRIDGHVVQTARDGATALRCAVEFSPDVVLLDIGLPEMDGYEVARRLRLLPELHDTLLIAHSGYGEEEHLQRAREAGFDHHLVKPADLSQLSAIIAVCRERGFPMGNH</sequence>
<dbReference type="SUPFAM" id="SSF52738">
    <property type="entry name" value="Methylesterase CheB, C-terminal domain"/>
    <property type="match status" value="1"/>
</dbReference>
<dbReference type="SUPFAM" id="SSF55785">
    <property type="entry name" value="PYP-like sensor domain (PAS domain)"/>
    <property type="match status" value="1"/>
</dbReference>
<dbReference type="SMART" id="SM00091">
    <property type="entry name" value="PAS"/>
    <property type="match status" value="1"/>
</dbReference>
<dbReference type="SMART" id="SM00387">
    <property type="entry name" value="HATPase_c"/>
    <property type="match status" value="1"/>
</dbReference>
<dbReference type="AlphaFoldDB" id="A0A242M6Y8"/>
<evidence type="ECO:0000313" key="18">
    <source>
        <dbReference type="Proteomes" id="UP000194546"/>
    </source>
</evidence>
<dbReference type="Pfam" id="PF02518">
    <property type="entry name" value="HATPase_c"/>
    <property type="match status" value="1"/>
</dbReference>
<evidence type="ECO:0000256" key="10">
    <source>
        <dbReference type="PROSITE-ProRule" id="PRU00050"/>
    </source>
</evidence>
<keyword evidence="5 11" id="KW-0597">Phosphoprotein</keyword>
<dbReference type="PANTHER" id="PTHR24422">
    <property type="entry name" value="CHEMOTAXIS PROTEIN METHYLTRANSFERASE"/>
    <property type="match status" value="1"/>
</dbReference>
<evidence type="ECO:0000259" key="16">
    <source>
        <dbReference type="PROSITE" id="PS50123"/>
    </source>
</evidence>
<feature type="modified residue" description="4-aspartylphosphate" evidence="11">
    <location>
        <position position="1198"/>
    </location>
</feature>
<organism evidence="17 18">
    <name type="scientific">Caballeronia sordidicola</name>
    <name type="common">Burkholderia sordidicola</name>
    <dbReference type="NCBI Taxonomy" id="196367"/>
    <lineage>
        <taxon>Bacteria</taxon>
        <taxon>Pseudomonadati</taxon>
        <taxon>Pseudomonadota</taxon>
        <taxon>Betaproteobacteria</taxon>
        <taxon>Burkholderiales</taxon>
        <taxon>Burkholderiaceae</taxon>
        <taxon>Caballeronia</taxon>
    </lineage>
</organism>
<dbReference type="CDD" id="cd00082">
    <property type="entry name" value="HisKA"/>
    <property type="match status" value="1"/>
</dbReference>
<dbReference type="SUPFAM" id="SSF47384">
    <property type="entry name" value="Homodimeric domain of signal transducing histidine kinase"/>
    <property type="match status" value="1"/>
</dbReference>
<dbReference type="Gene3D" id="3.40.50.2300">
    <property type="match status" value="1"/>
</dbReference>
<dbReference type="InterPro" id="IPR001789">
    <property type="entry name" value="Sig_transdc_resp-reg_receiver"/>
</dbReference>
<dbReference type="InterPro" id="IPR005467">
    <property type="entry name" value="His_kinase_dom"/>
</dbReference>